<dbReference type="CDD" id="cd16343">
    <property type="entry name" value="LMWPTP"/>
    <property type="match status" value="1"/>
</dbReference>
<dbReference type="SMART" id="SM00226">
    <property type="entry name" value="LMWPc"/>
    <property type="match status" value="1"/>
</dbReference>
<dbReference type="PANTHER" id="PTHR11717:SF7">
    <property type="entry name" value="LOW MOLECULAR WEIGHT PHOSPHOTYROSINE PROTEIN PHOSPHATASE"/>
    <property type="match status" value="1"/>
</dbReference>
<dbReference type="Pfam" id="PF01451">
    <property type="entry name" value="LMWPc"/>
    <property type="match status" value="1"/>
</dbReference>
<keyword evidence="4" id="KW-0904">Protein phosphatase</keyword>
<feature type="active site" evidence="5">
    <location>
        <position position="25"/>
    </location>
</feature>
<dbReference type="PANTHER" id="PTHR11717">
    <property type="entry name" value="LOW MOLECULAR WEIGHT PROTEIN TYROSINE PHOSPHATASE"/>
    <property type="match status" value="1"/>
</dbReference>
<dbReference type="AlphaFoldDB" id="A0A840XHP3"/>
<reference evidence="7 8" key="1">
    <citation type="submission" date="2020-08" db="EMBL/GenBank/DDBJ databases">
        <title>Sequencing the genomes of 1000 actinobacteria strains.</title>
        <authorList>
            <person name="Klenk H.-P."/>
        </authorList>
    </citation>
    <scope>NUCLEOTIDE SEQUENCE [LARGE SCALE GENOMIC DNA]</scope>
    <source>
        <strain evidence="7 8">DSM 23889</strain>
    </source>
</reference>
<dbReference type="EC" id="3.1.3.48" evidence="2"/>
<organism evidence="7 8">
    <name type="scientific">Microcella frigidaquae</name>
    <dbReference type="NCBI Taxonomy" id="424758"/>
    <lineage>
        <taxon>Bacteria</taxon>
        <taxon>Bacillati</taxon>
        <taxon>Actinomycetota</taxon>
        <taxon>Actinomycetes</taxon>
        <taxon>Micrococcales</taxon>
        <taxon>Microbacteriaceae</taxon>
        <taxon>Microcella</taxon>
    </lineage>
</organism>
<protein>
    <recommendedName>
        <fullName evidence="2">protein-tyrosine-phosphatase</fullName>
        <ecNumber evidence="2">3.1.3.48</ecNumber>
    </recommendedName>
</protein>
<sequence>MTFDRERPEPGVFRICFVCTGNICRSPMAEVVFRALIRARGWEKYVSVQSAGTGEWHVGESSDPRTTAALRARGYSGVGHRARQFDVSWFENLDLVIAFDRTHERILKSWAPDEDARAKVHLLLSFDPDAGGALDVPDPYYSDTAMFDGVLAMIERSCAALFRQLEPGIRQGVTS</sequence>
<evidence type="ECO:0000313" key="7">
    <source>
        <dbReference type="EMBL" id="MBB5618022.1"/>
    </source>
</evidence>
<dbReference type="Gene3D" id="3.40.50.2300">
    <property type="match status" value="1"/>
</dbReference>
<comment type="caution">
    <text evidence="7">The sequence shown here is derived from an EMBL/GenBank/DDBJ whole genome shotgun (WGS) entry which is preliminary data.</text>
</comment>
<feature type="active site" evidence="5">
    <location>
        <position position="19"/>
    </location>
</feature>
<dbReference type="OrthoDB" id="9784339at2"/>
<evidence type="ECO:0000259" key="6">
    <source>
        <dbReference type="SMART" id="SM00226"/>
    </source>
</evidence>
<evidence type="ECO:0000256" key="5">
    <source>
        <dbReference type="PIRSR" id="PIRSR617867-1"/>
    </source>
</evidence>
<dbReference type="RefSeq" id="WP_153981279.1">
    <property type="nucleotide sequence ID" value="NZ_BAAANZ010000005.1"/>
</dbReference>
<dbReference type="PRINTS" id="PR00719">
    <property type="entry name" value="LMWPTPASE"/>
</dbReference>
<feature type="active site" description="Proton donor" evidence="5">
    <location>
        <position position="138"/>
    </location>
</feature>
<proteinExistence type="inferred from homology"/>
<evidence type="ECO:0000256" key="3">
    <source>
        <dbReference type="ARBA" id="ARBA00022801"/>
    </source>
</evidence>
<evidence type="ECO:0000313" key="8">
    <source>
        <dbReference type="Proteomes" id="UP000552883"/>
    </source>
</evidence>
<comment type="similarity">
    <text evidence="1">Belongs to the low molecular weight phosphotyrosine protein phosphatase family.</text>
</comment>
<evidence type="ECO:0000256" key="4">
    <source>
        <dbReference type="ARBA" id="ARBA00022912"/>
    </source>
</evidence>
<name>A0A840XHP3_9MICO</name>
<keyword evidence="3 7" id="KW-0378">Hydrolase</keyword>
<dbReference type="GO" id="GO:0004725">
    <property type="term" value="F:protein tyrosine phosphatase activity"/>
    <property type="evidence" value="ECO:0007669"/>
    <property type="project" value="UniProtKB-EC"/>
</dbReference>
<dbReference type="SUPFAM" id="SSF52788">
    <property type="entry name" value="Phosphotyrosine protein phosphatases I"/>
    <property type="match status" value="1"/>
</dbReference>
<feature type="domain" description="Phosphotyrosine protein phosphatase I" evidence="6">
    <location>
        <begin position="13"/>
        <end position="164"/>
    </location>
</feature>
<dbReference type="InterPro" id="IPR036196">
    <property type="entry name" value="Ptyr_pPase_sf"/>
</dbReference>
<evidence type="ECO:0000256" key="1">
    <source>
        <dbReference type="ARBA" id="ARBA00011063"/>
    </source>
</evidence>
<gene>
    <name evidence="7" type="ORF">BJ959_001518</name>
</gene>
<dbReference type="InterPro" id="IPR050438">
    <property type="entry name" value="LMW_PTPase"/>
</dbReference>
<dbReference type="InterPro" id="IPR023485">
    <property type="entry name" value="Ptyr_pPase"/>
</dbReference>
<keyword evidence="8" id="KW-1185">Reference proteome</keyword>
<dbReference type="InterPro" id="IPR017867">
    <property type="entry name" value="Tyr_phospatase_low_mol_wt"/>
</dbReference>
<dbReference type="EMBL" id="JACHBS010000001">
    <property type="protein sequence ID" value="MBB5618022.1"/>
    <property type="molecule type" value="Genomic_DNA"/>
</dbReference>
<accession>A0A840XHP3</accession>
<dbReference type="Proteomes" id="UP000552883">
    <property type="component" value="Unassembled WGS sequence"/>
</dbReference>
<evidence type="ECO:0000256" key="2">
    <source>
        <dbReference type="ARBA" id="ARBA00013064"/>
    </source>
</evidence>